<proteinExistence type="predicted"/>
<name>X0ZVE4_9ZZZZ</name>
<accession>X0ZVE4</accession>
<dbReference type="GO" id="GO:0006261">
    <property type="term" value="P:DNA-templated DNA replication"/>
    <property type="evidence" value="ECO:0007669"/>
    <property type="project" value="TreeGrafter"/>
</dbReference>
<dbReference type="SUPFAM" id="SSF52540">
    <property type="entry name" value="P-loop containing nucleoside triphosphate hydrolases"/>
    <property type="match status" value="1"/>
</dbReference>
<dbReference type="InterPro" id="IPR050238">
    <property type="entry name" value="DNA_Rep/Repair_Clamp_Loader"/>
</dbReference>
<reference evidence="1" key="1">
    <citation type="journal article" date="2014" name="Front. Microbiol.">
        <title>High frequency of phylogenetically diverse reductive dehalogenase-homologous genes in deep subseafloor sedimentary metagenomes.</title>
        <authorList>
            <person name="Kawai M."/>
            <person name="Futagami T."/>
            <person name="Toyoda A."/>
            <person name="Takaki Y."/>
            <person name="Nishi S."/>
            <person name="Hori S."/>
            <person name="Arai W."/>
            <person name="Tsubouchi T."/>
            <person name="Morono Y."/>
            <person name="Uchiyama I."/>
            <person name="Ito T."/>
            <person name="Fujiyama A."/>
            <person name="Inagaki F."/>
            <person name="Takami H."/>
        </authorList>
    </citation>
    <scope>NUCLEOTIDE SEQUENCE</scope>
    <source>
        <strain evidence="1">Expedition CK06-06</strain>
    </source>
</reference>
<dbReference type="InterPro" id="IPR027417">
    <property type="entry name" value="P-loop_NTPase"/>
</dbReference>
<dbReference type="Gene3D" id="3.40.50.300">
    <property type="entry name" value="P-loop containing nucleotide triphosphate hydrolases"/>
    <property type="match status" value="1"/>
</dbReference>
<protein>
    <recommendedName>
        <fullName evidence="2">DNA polymerase III subunit gamma/tau</fullName>
    </recommendedName>
</protein>
<feature type="non-terminal residue" evidence="1">
    <location>
        <position position="89"/>
    </location>
</feature>
<dbReference type="EMBL" id="BARS01050874">
    <property type="protein sequence ID" value="GAG52056.1"/>
    <property type="molecule type" value="Genomic_DNA"/>
</dbReference>
<dbReference type="PANTHER" id="PTHR11669:SF0">
    <property type="entry name" value="PROTEIN STICHEL-LIKE 2"/>
    <property type="match status" value="1"/>
</dbReference>
<evidence type="ECO:0008006" key="2">
    <source>
        <dbReference type="Google" id="ProtNLM"/>
    </source>
</evidence>
<evidence type="ECO:0000313" key="1">
    <source>
        <dbReference type="EMBL" id="GAG52056.1"/>
    </source>
</evidence>
<comment type="caution">
    <text evidence="1">The sequence shown here is derived from an EMBL/GenBank/DDBJ whole genome shotgun (WGS) entry which is preliminary data.</text>
</comment>
<dbReference type="AlphaFoldDB" id="X0ZVE4"/>
<dbReference type="Pfam" id="PF13177">
    <property type="entry name" value="DNA_pol3_delta2"/>
    <property type="match status" value="1"/>
</dbReference>
<dbReference type="PANTHER" id="PTHR11669">
    <property type="entry name" value="REPLICATION FACTOR C / DNA POLYMERASE III GAMMA-TAU SUBUNIT"/>
    <property type="match status" value="1"/>
</dbReference>
<gene>
    <name evidence="1" type="ORF">S01H1_75876</name>
</gene>
<organism evidence="1">
    <name type="scientific">marine sediment metagenome</name>
    <dbReference type="NCBI Taxonomy" id="412755"/>
    <lineage>
        <taxon>unclassified sequences</taxon>
        <taxon>metagenomes</taxon>
        <taxon>ecological metagenomes</taxon>
    </lineage>
</organism>
<sequence length="89" mass="9310">MSSEVPSTSPQTALAGQAGQVLYRKWRPQAFAEVVGQELVTRTLRNSVASGRIAHAYLLSGPRGTGKTSLGRLIAKAANCASPVEGEPC</sequence>